<evidence type="ECO:0000313" key="4">
    <source>
        <dbReference type="Proteomes" id="UP000254512"/>
    </source>
</evidence>
<dbReference type="STRING" id="673.AL542_01865"/>
<evidence type="ECO:0000313" key="3">
    <source>
        <dbReference type="EMBL" id="STO98748.1"/>
    </source>
</evidence>
<dbReference type="RefSeq" id="WP_114995657.1">
    <property type="nucleotide sequence ID" value="NZ_CABMOB010000001.1"/>
</dbReference>
<dbReference type="Pfam" id="PF04519">
    <property type="entry name" value="Bactofilin"/>
    <property type="match status" value="1"/>
</dbReference>
<reference evidence="3 4" key="1">
    <citation type="submission" date="2018-06" db="EMBL/GenBank/DDBJ databases">
        <authorList>
            <consortium name="Pathogen Informatics"/>
            <person name="Doyle S."/>
        </authorList>
    </citation>
    <scope>NUCLEOTIDE SEQUENCE [LARGE SCALE GENOMIC DNA]</scope>
    <source>
        <strain evidence="3 4">NCTC11645</strain>
    </source>
</reference>
<dbReference type="PANTHER" id="PTHR35024:SF4">
    <property type="entry name" value="POLYMER-FORMING CYTOSKELETAL PROTEIN"/>
    <property type="match status" value="1"/>
</dbReference>
<comment type="similarity">
    <text evidence="1">Belongs to the bactofilin family.</text>
</comment>
<organism evidence="3 4">
    <name type="scientific">Grimontia hollisae</name>
    <name type="common">Vibrio hollisae</name>
    <dbReference type="NCBI Taxonomy" id="673"/>
    <lineage>
        <taxon>Bacteria</taxon>
        <taxon>Pseudomonadati</taxon>
        <taxon>Pseudomonadota</taxon>
        <taxon>Gammaproteobacteria</taxon>
        <taxon>Vibrionales</taxon>
        <taxon>Vibrionaceae</taxon>
        <taxon>Grimontia</taxon>
    </lineage>
</organism>
<evidence type="ECO:0000256" key="1">
    <source>
        <dbReference type="ARBA" id="ARBA00044755"/>
    </source>
</evidence>
<dbReference type="AlphaFoldDB" id="A0A377J8N2"/>
<dbReference type="InterPro" id="IPR007607">
    <property type="entry name" value="BacA/B"/>
</dbReference>
<dbReference type="PANTHER" id="PTHR35024">
    <property type="entry name" value="HYPOTHETICAL CYTOSOLIC PROTEIN"/>
    <property type="match status" value="1"/>
</dbReference>
<evidence type="ECO:0000256" key="2">
    <source>
        <dbReference type="SAM" id="MobiDB-lite"/>
    </source>
</evidence>
<protein>
    <submittedName>
        <fullName evidence="3">Polymer-forming cytoskeletal</fullName>
    </submittedName>
</protein>
<gene>
    <name evidence="3" type="ORF">NCTC11645_03736</name>
</gene>
<proteinExistence type="inferred from homology"/>
<dbReference type="Proteomes" id="UP000254512">
    <property type="component" value="Unassembled WGS sequence"/>
</dbReference>
<feature type="region of interest" description="Disordered" evidence="2">
    <location>
        <begin position="122"/>
        <end position="144"/>
    </location>
</feature>
<accession>A0A377J8N2</accession>
<dbReference type="EMBL" id="UGHD01000003">
    <property type="protein sequence ID" value="STO98748.1"/>
    <property type="molecule type" value="Genomic_DNA"/>
</dbReference>
<name>A0A377J8N2_GRIHO</name>
<sequence length="144" mass="15153">MGVFGKKTASSPCLSLISKECRIVGEFDLQGDIQFDGQGEGSVINARNVVISSTGHFSGDICADHITINGLVEGTCTAREVNILSCGKMKGVIHSEQLTIAKGGCLMGENKLKEELSLKVVNDKPSTQAKPAPSSEVKKNTASD</sequence>